<accession>A0A9X4RC38</accession>
<dbReference type="AlphaFoldDB" id="A0A9X4RC38"/>
<dbReference type="Proteomes" id="UP001152755">
    <property type="component" value="Unassembled WGS sequence"/>
</dbReference>
<dbReference type="InterPro" id="IPR023214">
    <property type="entry name" value="HAD_sf"/>
</dbReference>
<dbReference type="SUPFAM" id="SSF56784">
    <property type="entry name" value="HAD-like"/>
    <property type="match status" value="1"/>
</dbReference>
<dbReference type="GO" id="GO:0016787">
    <property type="term" value="F:hydrolase activity"/>
    <property type="evidence" value="ECO:0007669"/>
    <property type="project" value="UniProtKB-KW"/>
</dbReference>
<organism evidence="1 2">
    <name type="scientific">Speluncibacter jeojiensis</name>
    <dbReference type="NCBI Taxonomy" id="2710754"/>
    <lineage>
        <taxon>Bacteria</taxon>
        <taxon>Bacillati</taxon>
        <taxon>Actinomycetota</taxon>
        <taxon>Actinomycetes</taxon>
        <taxon>Mycobacteriales</taxon>
        <taxon>Speluncibacteraceae</taxon>
        <taxon>Speluncibacter</taxon>
    </lineage>
</organism>
<dbReference type="EMBL" id="JANRHA010000001">
    <property type="protein sequence ID" value="MDG3013415.1"/>
    <property type="molecule type" value="Genomic_DNA"/>
</dbReference>
<reference evidence="1" key="1">
    <citation type="submission" date="2022-08" db="EMBL/GenBank/DDBJ databases">
        <title>Genome analysis of Corynebacteriales strain.</title>
        <authorList>
            <person name="Lee S.D."/>
        </authorList>
    </citation>
    <scope>NUCLEOTIDE SEQUENCE</scope>
    <source>
        <strain evidence="1">D3-21</strain>
    </source>
</reference>
<gene>
    <name evidence="1" type="ORF">NVS88_02465</name>
</gene>
<keyword evidence="2" id="KW-1185">Reference proteome</keyword>
<dbReference type="InterPro" id="IPR024197">
    <property type="entry name" value="TPP-like"/>
</dbReference>
<name>A0A9X4RC38_9ACTN</name>
<evidence type="ECO:0000313" key="2">
    <source>
        <dbReference type="Proteomes" id="UP001152755"/>
    </source>
</evidence>
<dbReference type="PIRSF" id="PIRSF030802">
    <property type="entry name" value="UCP030802"/>
    <property type="match status" value="1"/>
</dbReference>
<comment type="caution">
    <text evidence="1">The sequence shown here is derived from an EMBL/GenBank/DDBJ whole genome shotgun (WGS) entry which is preliminary data.</text>
</comment>
<proteinExistence type="predicted"/>
<dbReference type="InterPro" id="IPR036412">
    <property type="entry name" value="HAD-like_sf"/>
</dbReference>
<keyword evidence="1" id="KW-0378">Hydrolase</keyword>
<dbReference type="Gene3D" id="3.40.50.1000">
    <property type="entry name" value="HAD superfamily/HAD-like"/>
    <property type="match status" value="1"/>
</dbReference>
<dbReference type="RefSeq" id="WP_332519065.1">
    <property type="nucleotide sequence ID" value="NZ_JANRHA010000001.1"/>
</dbReference>
<protein>
    <submittedName>
        <fullName evidence="1">HAD family hydrolase</fullName>
    </submittedName>
</protein>
<evidence type="ECO:0000313" key="1">
    <source>
        <dbReference type="EMBL" id="MDG3013415.1"/>
    </source>
</evidence>
<sequence length="279" mass="30061">MTVRTLVASDLDQTLIYSRRSARLPEAELSDLTCVEIYDGAPQSFMTPAAARMLAALPGSALFVPVTTRTVEQLRRVRLPRPGAAPHHAIAANGGVLLVDGVPDAQWSAQVASALGASAPLDLVATHVEAVCRPDWARSVRRAGGLFCYAVIDRATLPDRFVDDESAWADGHGWRVSLQGRKIYWVPRSLTKSAAVREVARRTGARSVLAAGDSLLDLDLLECADLAIRPAHGELHDSGWSASHARCTERAGARAGEEIVRWFLETAAATPTAGRRRSR</sequence>